<sequence length="676" mass="79110">MDKRLYLLVFNNTILNKIIFNQVKNLCSLKNVMSYKWSEVCQTPLVLAAHNYFDQLKMCLSNRRFISDLLTIGMAIRFGELDMLIYLIDQFKVDINSFNDNWSRDIDTLQVGKDINDLHPEPLDTINSILCYASQYGRMDIVEYLTSRYTRYQWNYYRAMVKSPLSGSMEMLKYFTEKQNKVDDNKFNDIKVTVFDSAAYIGRIDMVEYLLQERQQDLGASKMIEFAIKGKQTTMVEYLLREHRSLSNNIEHILLNIAADFHCGEIVKILFSFNISQSETPLMNRFAIHGNLEMLKWLNENSTNKGSNWSMNNAAYYGHFNCIKWLHENTYGCTFHAMNYAAGSGDLECVKFLHFNRTEGCNREAMDQAARGGHFSILKWLHENRTEGFSFDAFYNIIEYGDQLEIFEWLYDHREINSDDFQFFIERVVEYGRIEIFKFLLSKNREYNATHFIYNAIANSNLEMVKYIYENGIDDNLDKDLFGLAVDNNDDDILKYILEKIDGTISLDIDQAIISSISRHQLGRVKFLFGYIYNCLELMNTTNTNINLNFIEIAAQHDNMVALLWLYDNASDYGSITLDSLKSSITNANISMVKWMIDHIDSDLLKSIDNQFDFNEYSDELFKRNHFEIVELVLQTFKEESTKSKLQSYKQQLESTYSNSIETIEIINKLLSQYTL</sequence>
<reference evidence="1 2" key="1">
    <citation type="journal article" date="2011" name="Genome Res.">
        <title>Phylogeny-wide analysis of social amoeba genomes highlights ancient origins for complex intercellular communication.</title>
        <authorList>
            <person name="Heidel A.J."/>
            <person name="Lawal H.M."/>
            <person name="Felder M."/>
            <person name="Schilde C."/>
            <person name="Helps N.R."/>
            <person name="Tunggal B."/>
            <person name="Rivero F."/>
            <person name="John U."/>
            <person name="Schleicher M."/>
            <person name="Eichinger L."/>
            <person name="Platzer M."/>
            <person name="Noegel A.A."/>
            <person name="Schaap P."/>
            <person name="Gloeckner G."/>
        </authorList>
    </citation>
    <scope>NUCLEOTIDE SEQUENCE [LARGE SCALE GENOMIC DNA]</scope>
    <source>
        <strain evidence="2">ATCC 26659 / Pp 5 / PN500</strain>
    </source>
</reference>
<dbReference type="PANTHER" id="PTHR46586:SF2">
    <property type="entry name" value="SWIM-TYPE DOMAIN-CONTAINING PROTEIN"/>
    <property type="match status" value="1"/>
</dbReference>
<dbReference type="GeneID" id="31367535"/>
<proteinExistence type="predicted"/>
<evidence type="ECO:0008006" key="3">
    <source>
        <dbReference type="Google" id="ProtNLM"/>
    </source>
</evidence>
<name>D3BLL5_HETP5</name>
<comment type="caution">
    <text evidence="1">The sequence shown here is derived from an EMBL/GenBank/DDBJ whole genome shotgun (WGS) entry which is preliminary data.</text>
</comment>
<dbReference type="PANTHER" id="PTHR46586">
    <property type="entry name" value="ANKYRIN REPEAT-CONTAINING PROTEIN"/>
    <property type="match status" value="1"/>
</dbReference>
<dbReference type="Gene3D" id="1.25.40.20">
    <property type="entry name" value="Ankyrin repeat-containing domain"/>
    <property type="match status" value="2"/>
</dbReference>
<dbReference type="Proteomes" id="UP000001396">
    <property type="component" value="Unassembled WGS sequence"/>
</dbReference>
<dbReference type="EMBL" id="ADBJ01000042">
    <property type="protein sequence ID" value="EFA77466.1"/>
    <property type="molecule type" value="Genomic_DNA"/>
</dbReference>
<dbReference type="AlphaFoldDB" id="D3BLL5"/>
<protein>
    <recommendedName>
        <fullName evidence="3">Ankyrin repeat protein</fullName>
    </recommendedName>
</protein>
<accession>D3BLL5</accession>
<evidence type="ECO:0000313" key="2">
    <source>
        <dbReference type="Proteomes" id="UP000001396"/>
    </source>
</evidence>
<dbReference type="InterPro" id="IPR036770">
    <property type="entry name" value="Ankyrin_rpt-contain_sf"/>
</dbReference>
<dbReference type="InterPro" id="IPR052050">
    <property type="entry name" value="SecEffector_AnkRepeat"/>
</dbReference>
<dbReference type="InParanoid" id="D3BLL5"/>
<dbReference type="Pfam" id="PF12796">
    <property type="entry name" value="Ank_2"/>
    <property type="match status" value="1"/>
</dbReference>
<gene>
    <name evidence="1" type="ORF">PPL_12068</name>
</gene>
<dbReference type="SMART" id="SM00248">
    <property type="entry name" value="ANK"/>
    <property type="match status" value="5"/>
</dbReference>
<dbReference type="SUPFAM" id="SSF48403">
    <property type="entry name" value="Ankyrin repeat"/>
    <property type="match status" value="2"/>
</dbReference>
<dbReference type="Pfam" id="PF13637">
    <property type="entry name" value="Ank_4"/>
    <property type="match status" value="1"/>
</dbReference>
<dbReference type="RefSeq" id="XP_020429594.1">
    <property type="nucleotide sequence ID" value="XM_020582813.1"/>
</dbReference>
<keyword evidence="2" id="KW-1185">Reference proteome</keyword>
<organism evidence="1 2">
    <name type="scientific">Heterostelium pallidum (strain ATCC 26659 / Pp 5 / PN500)</name>
    <name type="common">Cellular slime mold</name>
    <name type="synonym">Polysphondylium pallidum</name>
    <dbReference type="NCBI Taxonomy" id="670386"/>
    <lineage>
        <taxon>Eukaryota</taxon>
        <taxon>Amoebozoa</taxon>
        <taxon>Evosea</taxon>
        <taxon>Eumycetozoa</taxon>
        <taxon>Dictyostelia</taxon>
        <taxon>Acytosteliales</taxon>
        <taxon>Acytosteliaceae</taxon>
        <taxon>Heterostelium</taxon>
    </lineage>
</organism>
<dbReference type="SUPFAM" id="SSF140860">
    <property type="entry name" value="Pseudo ankyrin repeat-like"/>
    <property type="match status" value="1"/>
</dbReference>
<dbReference type="InterPro" id="IPR002110">
    <property type="entry name" value="Ankyrin_rpt"/>
</dbReference>
<evidence type="ECO:0000313" key="1">
    <source>
        <dbReference type="EMBL" id="EFA77466.1"/>
    </source>
</evidence>